<keyword evidence="9" id="KW-1185">Reference proteome</keyword>
<accession>A0AAD3NPW1</accession>
<keyword evidence="5 6" id="KW-0472">Membrane</keyword>
<feature type="transmembrane region" description="Helical" evidence="6">
    <location>
        <begin position="217"/>
        <end position="239"/>
    </location>
</feature>
<comment type="subcellular location">
    <subcellularLocation>
        <location evidence="1">Endomembrane system</location>
        <topology evidence="1">Multi-pass membrane protein</topology>
    </subcellularLocation>
</comment>
<evidence type="ECO:0000256" key="4">
    <source>
        <dbReference type="ARBA" id="ARBA00022989"/>
    </source>
</evidence>
<evidence type="ECO:0000256" key="3">
    <source>
        <dbReference type="ARBA" id="ARBA00022692"/>
    </source>
</evidence>
<dbReference type="PANTHER" id="PTHR12459:SF15">
    <property type="entry name" value="TRANSMEMBRANE PROTEIN 135"/>
    <property type="match status" value="1"/>
</dbReference>
<dbReference type="AlphaFoldDB" id="A0AAD3NPW1"/>
<dbReference type="InterPro" id="IPR026749">
    <property type="entry name" value="Tmem135"/>
</dbReference>
<comment type="caution">
    <text evidence="8">The sequence shown here is derived from an EMBL/GenBank/DDBJ whole genome shotgun (WGS) entry which is preliminary data.</text>
</comment>
<keyword evidence="4 6" id="KW-1133">Transmembrane helix</keyword>
<dbReference type="InterPro" id="IPR031926">
    <property type="entry name" value="TMEM135_N"/>
</dbReference>
<feature type="domain" description="Transmembrane protein 135 N-terminal" evidence="7">
    <location>
        <begin position="1"/>
        <end position="31"/>
    </location>
</feature>
<dbReference type="Proteomes" id="UP001234787">
    <property type="component" value="Unassembled WGS sequence"/>
</dbReference>
<dbReference type="PANTHER" id="PTHR12459">
    <property type="entry name" value="TRANSMEMBRANE PROTEIN 135-RELATED"/>
    <property type="match status" value="1"/>
</dbReference>
<name>A0AAD3NPW1_CRYJA</name>
<keyword evidence="3 6" id="KW-0812">Transmembrane</keyword>
<dbReference type="GO" id="GO:0012505">
    <property type="term" value="C:endomembrane system"/>
    <property type="evidence" value="ECO:0007669"/>
    <property type="project" value="UniProtKB-SubCell"/>
</dbReference>
<organism evidence="8 9">
    <name type="scientific">Cryptomeria japonica</name>
    <name type="common">Japanese cedar</name>
    <name type="synonym">Cupressus japonica</name>
    <dbReference type="NCBI Taxonomy" id="3369"/>
    <lineage>
        <taxon>Eukaryota</taxon>
        <taxon>Viridiplantae</taxon>
        <taxon>Streptophyta</taxon>
        <taxon>Embryophyta</taxon>
        <taxon>Tracheophyta</taxon>
        <taxon>Spermatophyta</taxon>
        <taxon>Pinopsida</taxon>
        <taxon>Pinidae</taxon>
        <taxon>Conifers II</taxon>
        <taxon>Cupressales</taxon>
        <taxon>Cupressaceae</taxon>
        <taxon>Cryptomeria</taxon>
    </lineage>
</organism>
<evidence type="ECO:0000259" key="7">
    <source>
        <dbReference type="Pfam" id="PF15982"/>
    </source>
</evidence>
<dbReference type="EMBL" id="BSEH01001298">
    <property type="protein sequence ID" value="GLJ59720.1"/>
    <property type="molecule type" value="Genomic_DNA"/>
</dbReference>
<evidence type="ECO:0000256" key="2">
    <source>
        <dbReference type="ARBA" id="ARBA00008924"/>
    </source>
</evidence>
<comment type="similarity">
    <text evidence="2">Belongs to the TMEM135 family.</text>
</comment>
<feature type="transmembrane region" description="Helical" evidence="6">
    <location>
        <begin position="260"/>
        <end position="279"/>
    </location>
</feature>
<evidence type="ECO:0000256" key="5">
    <source>
        <dbReference type="ARBA" id="ARBA00023136"/>
    </source>
</evidence>
<protein>
    <recommendedName>
        <fullName evidence="7">Transmembrane protein 135 N-terminal domain-containing protein</fullName>
    </recommendedName>
</protein>
<dbReference type="Pfam" id="PF15982">
    <property type="entry name" value="TMEM135_C_rich"/>
    <property type="match status" value="1"/>
</dbReference>
<sequence length="361" mass="40182">MAVLIEKPGRRSSLAFYVANVASEALFRIHVARGYIRPVNNGQVYIFTFAMATIMMLAKKHGFEDDPLSAAIKLIVGSEEASLRPRRLRQGSLVAAAAEPALDSSQQVATSTNKEVSKESIGDIRAQPNSGQIVAHSNKVQQLAFLIGYGAQLSFRLLTRAPRLLNQPELLLRSTIGDKSLVRFGLFLSTFSALYKATNCALRWSLDSSTASNCFMAGLVAGPALLIYPSPTIALYVLWKCLEALFHEAVRMKLIKNKNLFIVILYGIATNQLFYSAVLDPRYMKKSYMSFLDRMSQHRLHMVNRSVLDVFGTEASTGYEEFFPDLHPKYMSPAFLGSIWIWMLEQKMLAKRLPASSAAIL</sequence>
<proteinExistence type="inferred from homology"/>
<evidence type="ECO:0000256" key="6">
    <source>
        <dbReference type="SAM" id="Phobius"/>
    </source>
</evidence>
<evidence type="ECO:0000256" key="1">
    <source>
        <dbReference type="ARBA" id="ARBA00004127"/>
    </source>
</evidence>
<gene>
    <name evidence="8" type="ORF">SUGI_1520730</name>
</gene>
<evidence type="ECO:0000313" key="8">
    <source>
        <dbReference type="EMBL" id="GLJ59720.1"/>
    </source>
</evidence>
<evidence type="ECO:0000313" key="9">
    <source>
        <dbReference type="Proteomes" id="UP001234787"/>
    </source>
</evidence>
<reference evidence="8" key="1">
    <citation type="submission" date="2022-12" db="EMBL/GenBank/DDBJ databases">
        <title>Chromosome-Level Genome Assembly of Japanese Cedar (Cryptomeriajaponica D. Don).</title>
        <authorList>
            <person name="Fujino T."/>
            <person name="Yamaguchi K."/>
            <person name="Yokoyama T."/>
            <person name="Hamanaka T."/>
            <person name="Harazono Y."/>
            <person name="Kamada H."/>
            <person name="Kobayashi W."/>
            <person name="Ujino-Ihara T."/>
            <person name="Uchiyama K."/>
            <person name="Matsumoto A."/>
            <person name="Izuno A."/>
            <person name="Tsumura Y."/>
            <person name="Toyoda A."/>
            <person name="Shigenobu S."/>
            <person name="Moriguchi Y."/>
            <person name="Ueno S."/>
            <person name="Kasahara M."/>
        </authorList>
    </citation>
    <scope>NUCLEOTIDE SEQUENCE</scope>
</reference>